<evidence type="ECO:0000256" key="2">
    <source>
        <dbReference type="SAM" id="SignalP"/>
    </source>
</evidence>
<dbReference type="RefSeq" id="WP_119797805.1">
    <property type="nucleotide sequence ID" value="NZ_CP021660.1"/>
</dbReference>
<dbReference type="AlphaFoldDB" id="A0A2U8I8P6"/>
<evidence type="ECO:0000256" key="1">
    <source>
        <dbReference type="SAM" id="MobiDB-lite"/>
    </source>
</evidence>
<keyword evidence="2" id="KW-0732">Signal</keyword>
<proteinExistence type="predicted"/>
<feature type="signal peptide" evidence="2">
    <location>
        <begin position="1"/>
        <end position="23"/>
    </location>
</feature>
<name>A0A2U8I8P6_9GAMM</name>
<dbReference type="EMBL" id="CP021660">
    <property type="protein sequence ID" value="AWK15493.1"/>
    <property type="molecule type" value="Genomic_DNA"/>
</dbReference>
<protein>
    <submittedName>
        <fullName evidence="3">Conjugal transfer protein TraL</fullName>
    </submittedName>
</protein>
<sequence>MKKLQGVLLFSALLIATTTFGQAAPCRAYSAALIGSQSGYEQAKKAADAWAMRETQATNALQQCLGGISTSLTIPTFPNLADILNGIKNKVCAAARDKISGYILNNINPWGELKVEDTPIPSKTLSASQPIIPTPDRGSPFTLN</sequence>
<keyword evidence="3" id="KW-0614">Plasmid</keyword>
<organism evidence="3 4">
    <name type="scientific">Candidatus Fukatsuia symbiotica</name>
    <dbReference type="NCBI Taxonomy" id="1878942"/>
    <lineage>
        <taxon>Bacteria</taxon>
        <taxon>Pseudomonadati</taxon>
        <taxon>Pseudomonadota</taxon>
        <taxon>Gammaproteobacteria</taxon>
        <taxon>Enterobacterales</taxon>
        <taxon>Yersiniaceae</taxon>
        <taxon>Candidatus Fukatsuia</taxon>
    </lineage>
</organism>
<keyword evidence="4" id="KW-1185">Reference proteome</keyword>
<dbReference type="Proteomes" id="UP000261875">
    <property type="component" value="Plasmid p5D_Fsymbiotica-1"/>
</dbReference>
<feature type="chain" id="PRO_5015852227" evidence="2">
    <location>
        <begin position="24"/>
        <end position="144"/>
    </location>
</feature>
<dbReference type="KEGG" id="fsm:CCS41_13755"/>
<evidence type="ECO:0000313" key="4">
    <source>
        <dbReference type="Proteomes" id="UP000261875"/>
    </source>
</evidence>
<reference evidence="3 4" key="1">
    <citation type="submission" date="2017-05" db="EMBL/GenBank/DDBJ databases">
        <title>Genome sequence of Candidatus Fukatsuia symbiotica and Candidatus Hamiltonella defensa from Acyrthosiphon pisum strain 5D.</title>
        <authorList>
            <person name="Patel V.A."/>
            <person name="Chevignon G."/>
            <person name="Russell J.A."/>
            <person name="Oliver K.M."/>
        </authorList>
    </citation>
    <scope>NUCLEOTIDE SEQUENCE [LARGE SCALE GENOMIC DNA]</scope>
    <source>
        <strain evidence="3 4">5D</strain>
        <plasmid evidence="4">p5d_fsymbiotica-1</plasmid>
    </source>
</reference>
<gene>
    <name evidence="3" type="ORF">CCS41_13755</name>
</gene>
<accession>A0A2U8I8P6</accession>
<feature type="region of interest" description="Disordered" evidence="1">
    <location>
        <begin position="124"/>
        <end position="144"/>
    </location>
</feature>
<evidence type="ECO:0000313" key="3">
    <source>
        <dbReference type="EMBL" id="AWK15493.1"/>
    </source>
</evidence>
<dbReference type="OrthoDB" id="6631597at2"/>
<geneLocation type="plasmid" evidence="4">
    <name>p5d_fsymbiotica-1</name>
</geneLocation>